<keyword evidence="1" id="KW-0472">Membrane</keyword>
<feature type="transmembrane region" description="Helical" evidence="1">
    <location>
        <begin position="324"/>
        <end position="341"/>
    </location>
</feature>
<keyword evidence="3" id="KW-0012">Acyltransferase</keyword>
<dbReference type="GO" id="GO:0009103">
    <property type="term" value="P:lipopolysaccharide biosynthetic process"/>
    <property type="evidence" value="ECO:0007669"/>
    <property type="project" value="TreeGrafter"/>
</dbReference>
<dbReference type="AlphaFoldDB" id="A0A117JJV6"/>
<dbReference type="InterPro" id="IPR050879">
    <property type="entry name" value="Acyltransferase_3"/>
</dbReference>
<dbReference type="GO" id="GO:0016020">
    <property type="term" value="C:membrane"/>
    <property type="evidence" value="ECO:0007669"/>
    <property type="project" value="TreeGrafter"/>
</dbReference>
<keyword evidence="1" id="KW-1133">Transmembrane helix</keyword>
<dbReference type="EMBL" id="LQIR01000018">
    <property type="protein sequence ID" value="KUI15836.1"/>
    <property type="molecule type" value="Genomic_DNA"/>
</dbReference>
<feature type="transmembrane region" description="Helical" evidence="1">
    <location>
        <begin position="62"/>
        <end position="80"/>
    </location>
</feature>
<feature type="transmembrane region" description="Helical" evidence="1">
    <location>
        <begin position="249"/>
        <end position="271"/>
    </location>
</feature>
<organism evidence="3 4">
    <name type="scientific">Mycobacterium lehmannii</name>
    <dbReference type="NCBI Taxonomy" id="2048550"/>
    <lineage>
        <taxon>Bacteria</taxon>
        <taxon>Bacillati</taxon>
        <taxon>Actinomycetota</taxon>
        <taxon>Actinomycetes</taxon>
        <taxon>Mycobacteriales</taxon>
        <taxon>Mycobacteriaceae</taxon>
        <taxon>Mycobacterium</taxon>
    </lineage>
</organism>
<reference evidence="3 4" key="1">
    <citation type="submission" date="2016-01" db="EMBL/GenBank/DDBJ databases">
        <authorList>
            <consortium name="TB Trials Study Group"/>
            <person name="Sutton G."/>
            <person name="Brinkac L."/>
            <person name="Sanka R."/>
            <person name="Adams M."/>
            <person name="Lau E.L."/>
            <person name="Macaden R."/>
            <person name="Grewal H.M.S."/>
        </authorList>
    </citation>
    <scope>NUCLEOTIDE SEQUENCE [LARGE SCALE GENOMIC DNA]</scope>
    <source>
        <strain evidence="3 4">IS-1744</strain>
    </source>
</reference>
<feature type="transmembrane region" description="Helical" evidence="1">
    <location>
        <begin position="167"/>
        <end position="185"/>
    </location>
</feature>
<feature type="transmembrane region" description="Helical" evidence="1">
    <location>
        <begin position="283"/>
        <end position="303"/>
    </location>
</feature>
<dbReference type="Proteomes" id="UP000053707">
    <property type="component" value="Unassembled WGS sequence"/>
</dbReference>
<gene>
    <name evidence="3" type="ORF">AU192_04930</name>
</gene>
<accession>A0A117JJV6</accession>
<feature type="transmembrane region" description="Helical" evidence="1">
    <location>
        <begin position="21"/>
        <end position="42"/>
    </location>
</feature>
<dbReference type="Pfam" id="PF01757">
    <property type="entry name" value="Acyl_transf_3"/>
    <property type="match status" value="1"/>
</dbReference>
<comment type="caution">
    <text evidence="3">The sequence shown here is derived from an EMBL/GenBank/DDBJ whole genome shotgun (WGS) entry which is preliminary data.</text>
</comment>
<feature type="transmembrane region" description="Helical" evidence="1">
    <location>
        <begin position="192"/>
        <end position="212"/>
    </location>
</feature>
<feature type="transmembrane region" description="Helical" evidence="1">
    <location>
        <begin position="224"/>
        <end position="242"/>
    </location>
</feature>
<sequence length="379" mass="42125">MTLSRGLDAQGGLESVSRIERVSSLTGIRAVAALLVMLTHAAYTTGKYPQGYVGLVYSRAEIGVPIFFVLSGFLLFSPWVKASAEGRPGPSVRRYAWRRVLRIMPAYVVTVLAAYLVYHFRTAGPNPGHTWEGLLRNLTLTQIYTDNYLYSFLHQGLTQMWSLAVEVAFYAVLPLLAWLLLVVLCRRRWRPGVLIGGLAALALITPAWLILVHTTDFLPDGARLWLPSYLVWFIGGMLLSALQPLGVRAYGLACIPLAVACYFIASTPIAGEPTTSPTELREALVKVFFYTVIATLAVAPLALGDRGVYARLLSSRPMVFLGEISYEIFLIHLILMELAMVEVLHYPIYTGSIVMLFLVTFVMTVPLAWLLHRFTRVRS</sequence>
<keyword evidence="3" id="KW-0808">Transferase</keyword>
<feature type="transmembrane region" description="Helical" evidence="1">
    <location>
        <begin position="347"/>
        <end position="371"/>
    </location>
</feature>
<evidence type="ECO:0000256" key="1">
    <source>
        <dbReference type="SAM" id="Phobius"/>
    </source>
</evidence>
<evidence type="ECO:0000259" key="2">
    <source>
        <dbReference type="Pfam" id="PF01757"/>
    </source>
</evidence>
<feature type="domain" description="Acyltransferase 3" evidence="2">
    <location>
        <begin position="24"/>
        <end position="372"/>
    </location>
</feature>
<dbReference type="RefSeq" id="WP_064396279.1">
    <property type="nucleotide sequence ID" value="NZ_LQIR01000018.1"/>
</dbReference>
<keyword evidence="4" id="KW-1185">Reference proteome</keyword>
<feature type="transmembrane region" description="Helical" evidence="1">
    <location>
        <begin position="100"/>
        <end position="118"/>
    </location>
</feature>
<name>A0A117JJV6_9MYCO</name>
<dbReference type="InterPro" id="IPR002656">
    <property type="entry name" value="Acyl_transf_3_dom"/>
</dbReference>
<keyword evidence="1" id="KW-0812">Transmembrane</keyword>
<dbReference type="GO" id="GO:0016747">
    <property type="term" value="F:acyltransferase activity, transferring groups other than amino-acyl groups"/>
    <property type="evidence" value="ECO:0007669"/>
    <property type="project" value="InterPro"/>
</dbReference>
<evidence type="ECO:0000313" key="4">
    <source>
        <dbReference type="Proteomes" id="UP000053707"/>
    </source>
</evidence>
<proteinExistence type="predicted"/>
<dbReference type="PANTHER" id="PTHR23028">
    <property type="entry name" value="ACETYLTRANSFERASE"/>
    <property type="match status" value="1"/>
</dbReference>
<dbReference type="PANTHER" id="PTHR23028:SF53">
    <property type="entry name" value="ACYL_TRANSF_3 DOMAIN-CONTAINING PROTEIN"/>
    <property type="match status" value="1"/>
</dbReference>
<evidence type="ECO:0000313" key="3">
    <source>
        <dbReference type="EMBL" id="KUI15836.1"/>
    </source>
</evidence>
<protein>
    <submittedName>
        <fullName evidence="3">Acyltransferase</fullName>
    </submittedName>
</protein>